<protein>
    <recommendedName>
        <fullName evidence="3">DUF4136 domain-containing protein</fullName>
    </recommendedName>
</protein>
<evidence type="ECO:0000313" key="1">
    <source>
        <dbReference type="EMBL" id="GAA4268327.1"/>
    </source>
</evidence>
<organism evidence="1 2">
    <name type="scientific">Hyunsoonleella aestuarii</name>
    <dbReference type="NCBI Taxonomy" id="912802"/>
    <lineage>
        <taxon>Bacteria</taxon>
        <taxon>Pseudomonadati</taxon>
        <taxon>Bacteroidota</taxon>
        <taxon>Flavobacteriia</taxon>
        <taxon>Flavobacteriales</taxon>
        <taxon>Flavobacteriaceae</taxon>
    </lineage>
</organism>
<proteinExistence type="predicted"/>
<comment type="caution">
    <text evidence="1">The sequence shown here is derived from an EMBL/GenBank/DDBJ whole genome shotgun (WGS) entry which is preliminary data.</text>
</comment>
<sequence length="209" mass="23679">MKNLVYLLIPLFFLNCSPKLSVDWTKPDYANRAFNKIAVVGISKDLKARTDFESTATELLKKQGINTVEGISIFPASMKMSEKNQGELLNILKKNKIDGIIVMSLIDSEESQKFQSGRYQNVDLGYYRVGRYLVRRSTTIKEPDYYVTSKSYLIEAILYDLKGNVANNQDRLVWRGQSKLVDPSSSASAANLFSKQLVGHLIKNEIIKK</sequence>
<dbReference type="EMBL" id="BAABAV010000001">
    <property type="protein sequence ID" value="GAA4268327.1"/>
    <property type="molecule type" value="Genomic_DNA"/>
</dbReference>
<reference evidence="2" key="1">
    <citation type="journal article" date="2019" name="Int. J. Syst. Evol. Microbiol.">
        <title>The Global Catalogue of Microorganisms (GCM) 10K type strain sequencing project: providing services to taxonomists for standard genome sequencing and annotation.</title>
        <authorList>
            <consortium name="The Broad Institute Genomics Platform"/>
            <consortium name="The Broad Institute Genome Sequencing Center for Infectious Disease"/>
            <person name="Wu L."/>
            <person name="Ma J."/>
        </authorList>
    </citation>
    <scope>NUCLEOTIDE SEQUENCE [LARGE SCALE GENOMIC DNA]</scope>
    <source>
        <strain evidence="2">JCM 17452</strain>
    </source>
</reference>
<accession>A0ABP8E7U9</accession>
<evidence type="ECO:0008006" key="3">
    <source>
        <dbReference type="Google" id="ProtNLM"/>
    </source>
</evidence>
<dbReference type="RefSeq" id="WP_139001708.1">
    <property type="nucleotide sequence ID" value="NZ_BAABAV010000001.1"/>
</dbReference>
<gene>
    <name evidence="1" type="ORF">GCM10022257_04280</name>
</gene>
<evidence type="ECO:0000313" key="2">
    <source>
        <dbReference type="Proteomes" id="UP001500027"/>
    </source>
</evidence>
<dbReference type="Proteomes" id="UP001500027">
    <property type="component" value="Unassembled WGS sequence"/>
</dbReference>
<name>A0ABP8E7U9_9FLAO</name>
<keyword evidence="2" id="KW-1185">Reference proteome</keyword>